<dbReference type="EMBL" id="QEIV01002684">
    <property type="protein sequence ID" value="PWZ93135.1"/>
    <property type="molecule type" value="Genomic_DNA"/>
</dbReference>
<evidence type="ECO:0000313" key="1">
    <source>
        <dbReference type="EMBL" id="PWZ93135.1"/>
    </source>
</evidence>
<accession>A0A317Z2P6</accession>
<protein>
    <submittedName>
        <fullName evidence="1">DNA repair protein RecN</fullName>
    </submittedName>
</protein>
<proteinExistence type="predicted"/>
<name>A0A317Z2P6_STAPS</name>
<sequence length="56" mass="6417">YISKHEKDDRTTTTVRELTGDARIDEIARMISGATVTELTRENAKEMIEQNQKHKG</sequence>
<feature type="non-terminal residue" evidence="1">
    <location>
        <position position="1"/>
    </location>
</feature>
<reference evidence="1 2" key="1">
    <citation type="journal article" date="2018" name="Vet. Microbiol.">
        <title>Clonal diversity and geographic distribution of methicillin-resistant Staphylococcus pseudintermedius from Australian animals: Discovery of novel sequence types.</title>
        <authorList>
            <person name="Worthing K.A."/>
            <person name="Abraham S."/>
            <person name="Coombs G.W."/>
            <person name="Pang S."/>
            <person name="Saputra S."/>
            <person name="Jordan D."/>
            <person name="Trott D.J."/>
            <person name="Norris J.M."/>
        </authorList>
    </citation>
    <scope>NUCLEOTIDE SEQUENCE [LARGE SCALE GENOMIC DNA]</scope>
    <source>
        <strain evidence="1 2">ST71 3</strain>
    </source>
</reference>
<dbReference type="Gene3D" id="3.40.50.300">
    <property type="entry name" value="P-loop containing nucleotide triphosphate hydrolases"/>
    <property type="match status" value="1"/>
</dbReference>
<dbReference type="Proteomes" id="UP000246351">
    <property type="component" value="Unassembled WGS sequence"/>
</dbReference>
<gene>
    <name evidence="1" type="ORF">DD924_20705</name>
</gene>
<dbReference type="InterPro" id="IPR027417">
    <property type="entry name" value="P-loop_NTPase"/>
</dbReference>
<comment type="caution">
    <text evidence="1">The sequence shown here is derived from an EMBL/GenBank/DDBJ whole genome shotgun (WGS) entry which is preliminary data.</text>
</comment>
<organism evidence="1 2">
    <name type="scientific">Staphylococcus pseudintermedius</name>
    <dbReference type="NCBI Taxonomy" id="283734"/>
    <lineage>
        <taxon>Bacteria</taxon>
        <taxon>Bacillati</taxon>
        <taxon>Bacillota</taxon>
        <taxon>Bacilli</taxon>
        <taxon>Bacillales</taxon>
        <taxon>Staphylococcaceae</taxon>
        <taxon>Staphylococcus</taxon>
        <taxon>Staphylococcus intermedius group</taxon>
    </lineage>
</organism>
<evidence type="ECO:0000313" key="2">
    <source>
        <dbReference type="Proteomes" id="UP000246351"/>
    </source>
</evidence>
<dbReference type="AlphaFoldDB" id="A0A317Z2P6"/>